<dbReference type="Pfam" id="PF20067">
    <property type="entry name" value="SSL_N"/>
    <property type="match status" value="1"/>
</dbReference>
<dbReference type="InterPro" id="IPR011042">
    <property type="entry name" value="6-blade_b-propeller_TolB-like"/>
</dbReference>
<organism evidence="1">
    <name type="scientific">Magallana gigas</name>
    <name type="common">Pacific oyster</name>
    <name type="synonym">Crassostrea gigas</name>
    <dbReference type="NCBI Taxonomy" id="29159"/>
    <lineage>
        <taxon>Eukaryota</taxon>
        <taxon>Metazoa</taxon>
        <taxon>Spiralia</taxon>
        <taxon>Lophotrochozoa</taxon>
        <taxon>Mollusca</taxon>
        <taxon>Bivalvia</taxon>
        <taxon>Autobranchia</taxon>
        <taxon>Pteriomorphia</taxon>
        <taxon>Ostreida</taxon>
        <taxon>Ostreoidea</taxon>
        <taxon>Ostreidae</taxon>
        <taxon>Magallana</taxon>
    </lineage>
</organism>
<evidence type="ECO:0000313" key="1">
    <source>
        <dbReference type="EMBL" id="EKC26876.1"/>
    </source>
</evidence>
<name>K1QZE2_MAGGI</name>
<gene>
    <name evidence="1" type="ORF">CGI_10017959</name>
</gene>
<dbReference type="Gene3D" id="2.120.10.30">
    <property type="entry name" value="TolB, C-terminal domain"/>
    <property type="match status" value="1"/>
</dbReference>
<dbReference type="SUPFAM" id="SSF101898">
    <property type="entry name" value="NHL repeat"/>
    <property type="match status" value="1"/>
</dbReference>
<dbReference type="AlphaFoldDB" id="K1QZE2"/>
<dbReference type="EMBL" id="JH816320">
    <property type="protein sequence ID" value="EKC26876.1"/>
    <property type="molecule type" value="Genomic_DNA"/>
</dbReference>
<accession>K1QZE2</accession>
<dbReference type="HOGENOM" id="CLU_502744_0_0_1"/>
<proteinExistence type="predicted"/>
<sequence>MDEKTVELVDCTRYMVEVVTAYRGCVGTSPAYSFSPRDIAVDKRGNILVAVVNDNAIHLLDQTLTFQKLLMTEEDDCDFPLCGDCVTRDHVGHKVRKVSEVIETQLRKLEEGLDNENSILFLKNLLSDSQRRQKQLAENRENLLRNVLNREEELIEKAKLWREKMTDRIITLAEEQRKSLDKDVTITSALLLRKNKSQDLEQECDSVKLIFLNCKLRTLLKGEDKIHSVTQCLQNLEFRIGTANDYLFDSFGQLIDITEDFSSDVYRCKEEKDDDYEEEEEEEEEEEFYETSDFKKLLEFLSYPIENIVPLQNSKILLLSNGKVFNIDVKKDGSDHQNILSDVHQIALVHPCGDVLSLSKSRKNIKRISRGRLVTRFISTEEDNESYECVGPAGGQAYACIVHSTLARGYLWFTKLSILDEFGRILMSFTLGSSLVSRMKIKGFVCFEENKFMIIDDGKAVQASINDDSIKKDHIYSGSVGTNPASSFYSKDIAIDHRNHILLVVPNDNAIHLLDTSLNFQKLLMTEEDGLHGPTSVALDSEGYLYVGCEDGKIHVVNYQYVLSTNRLTRLHFQES</sequence>
<reference evidence="1" key="1">
    <citation type="journal article" date="2012" name="Nature">
        <title>The oyster genome reveals stress adaptation and complexity of shell formation.</title>
        <authorList>
            <person name="Zhang G."/>
            <person name="Fang X."/>
            <person name="Guo X."/>
            <person name="Li L."/>
            <person name="Luo R."/>
            <person name="Xu F."/>
            <person name="Yang P."/>
            <person name="Zhang L."/>
            <person name="Wang X."/>
            <person name="Qi H."/>
            <person name="Xiong Z."/>
            <person name="Que H."/>
            <person name="Xie Y."/>
            <person name="Holland P.W."/>
            <person name="Paps J."/>
            <person name="Zhu Y."/>
            <person name="Wu F."/>
            <person name="Chen Y."/>
            <person name="Wang J."/>
            <person name="Peng C."/>
            <person name="Meng J."/>
            <person name="Yang L."/>
            <person name="Liu J."/>
            <person name="Wen B."/>
            <person name="Zhang N."/>
            <person name="Huang Z."/>
            <person name="Zhu Q."/>
            <person name="Feng Y."/>
            <person name="Mount A."/>
            <person name="Hedgecock D."/>
            <person name="Xu Z."/>
            <person name="Liu Y."/>
            <person name="Domazet-Loso T."/>
            <person name="Du Y."/>
            <person name="Sun X."/>
            <person name="Zhang S."/>
            <person name="Liu B."/>
            <person name="Cheng P."/>
            <person name="Jiang X."/>
            <person name="Li J."/>
            <person name="Fan D."/>
            <person name="Wang W."/>
            <person name="Fu W."/>
            <person name="Wang T."/>
            <person name="Wang B."/>
            <person name="Zhang J."/>
            <person name="Peng Z."/>
            <person name="Li Y."/>
            <person name="Li N."/>
            <person name="Wang J."/>
            <person name="Chen M."/>
            <person name="He Y."/>
            <person name="Tan F."/>
            <person name="Song X."/>
            <person name="Zheng Q."/>
            <person name="Huang R."/>
            <person name="Yang H."/>
            <person name="Du X."/>
            <person name="Chen L."/>
            <person name="Yang M."/>
            <person name="Gaffney P.M."/>
            <person name="Wang S."/>
            <person name="Luo L."/>
            <person name="She Z."/>
            <person name="Ming Y."/>
            <person name="Huang W."/>
            <person name="Zhang S."/>
            <person name="Huang B."/>
            <person name="Zhang Y."/>
            <person name="Qu T."/>
            <person name="Ni P."/>
            <person name="Miao G."/>
            <person name="Wang J."/>
            <person name="Wang Q."/>
            <person name="Steinberg C.E."/>
            <person name="Wang H."/>
            <person name="Li N."/>
            <person name="Qian L."/>
            <person name="Zhang G."/>
            <person name="Li Y."/>
            <person name="Yang H."/>
            <person name="Liu X."/>
            <person name="Wang J."/>
            <person name="Yin Y."/>
            <person name="Wang J."/>
        </authorList>
    </citation>
    <scope>NUCLEOTIDE SEQUENCE [LARGE SCALE GENOMIC DNA]</scope>
    <source>
        <strain evidence="1">05x7-T-G4-1.051#20</strain>
    </source>
</reference>
<protein>
    <submittedName>
        <fullName evidence="1">Uncharacterized protein</fullName>
    </submittedName>
</protein>
<dbReference type="InParanoid" id="K1QZE2"/>